<dbReference type="InterPro" id="IPR006076">
    <property type="entry name" value="FAD-dep_OxRdtase"/>
</dbReference>
<evidence type="ECO:0000256" key="1">
    <source>
        <dbReference type="ARBA" id="ARBA00023002"/>
    </source>
</evidence>
<keyword evidence="4" id="KW-1185">Reference proteome</keyword>
<evidence type="ECO:0000313" key="3">
    <source>
        <dbReference type="EMBL" id="PAX53978.1"/>
    </source>
</evidence>
<protein>
    <submittedName>
        <fullName evidence="3">FAD-dependent oxidoreductase</fullName>
    </submittedName>
</protein>
<dbReference type="AlphaFoldDB" id="A0A2A2TJN7"/>
<reference evidence="3 4" key="1">
    <citation type="submission" date="2017-08" db="EMBL/GenBank/DDBJ databases">
        <title>Draft genome sequence of filamentous cyanobacterium Calothrix elsteri CCALA 953.</title>
        <authorList>
            <person name="Gagunashvili A.N."/>
            <person name="Elster J."/>
            <person name="Andresson O.S."/>
        </authorList>
    </citation>
    <scope>NUCLEOTIDE SEQUENCE [LARGE SCALE GENOMIC DNA]</scope>
    <source>
        <strain evidence="3 4">CCALA 953</strain>
    </source>
</reference>
<dbReference type="Gene3D" id="3.50.50.60">
    <property type="entry name" value="FAD/NAD(P)-binding domain"/>
    <property type="match status" value="1"/>
</dbReference>
<dbReference type="RefSeq" id="WP_095722109.1">
    <property type="nucleotide sequence ID" value="NZ_NTFS01000125.1"/>
</dbReference>
<comment type="caution">
    <text evidence="3">The sequence shown here is derived from an EMBL/GenBank/DDBJ whole genome shotgun (WGS) entry which is preliminary data.</text>
</comment>
<dbReference type="Proteomes" id="UP000218238">
    <property type="component" value="Unassembled WGS sequence"/>
</dbReference>
<evidence type="ECO:0000313" key="4">
    <source>
        <dbReference type="Proteomes" id="UP000218238"/>
    </source>
</evidence>
<name>A0A2A2TJN7_9CYAN</name>
<dbReference type="PANTHER" id="PTHR13847">
    <property type="entry name" value="SARCOSINE DEHYDROGENASE-RELATED"/>
    <property type="match status" value="1"/>
</dbReference>
<dbReference type="PANTHER" id="PTHR13847:SF287">
    <property type="entry name" value="FAD-DEPENDENT OXIDOREDUCTASE DOMAIN-CONTAINING PROTEIN 1"/>
    <property type="match status" value="1"/>
</dbReference>
<dbReference type="Pfam" id="PF01266">
    <property type="entry name" value="DAO"/>
    <property type="match status" value="1"/>
</dbReference>
<dbReference type="InterPro" id="IPR036188">
    <property type="entry name" value="FAD/NAD-bd_sf"/>
</dbReference>
<sequence length="393" mass="43504">MQKNYDWIVVGAGFTGASVAYELIKKGFAVLLLEQNPKPDNATRYSYGGLAFWSGSTALTRQLCDQGRQRYGILSSELNADIEFRELDLLLTIDRESDPDVVCQSYGHVAQPPRLLSIKEACLLEPLLNPDVISGALTVRHGHIEPEKTAQAFIQAFLRLGGELVISQVLQLNSFQKSITVTTTTGIYKSAKIAVCTGGISRKLLQESGISMQTYFTHAEILETAPTEIKLSTLVMPAKLQRFQLEANSTQNDEFWCNDGNEIETSILDTGAVQFLDGRFRLGQISRILVNPNATVDAKISEHWLRSHLSQILPGLASLPAIYHHCLVAFSKDNLPIIGSIAEHENIYIFSGFSNPLVFIPPLAQRFANSISGHDDEIIHQLSPNRLKKNVEI</sequence>
<accession>A0A2A2TJN7</accession>
<dbReference type="SUPFAM" id="SSF51905">
    <property type="entry name" value="FAD/NAD(P)-binding domain"/>
    <property type="match status" value="1"/>
</dbReference>
<proteinExistence type="predicted"/>
<organism evidence="3 4">
    <name type="scientific">Brunnivagina elsteri CCALA 953</name>
    <dbReference type="NCBI Taxonomy" id="987040"/>
    <lineage>
        <taxon>Bacteria</taxon>
        <taxon>Bacillati</taxon>
        <taxon>Cyanobacteriota</taxon>
        <taxon>Cyanophyceae</taxon>
        <taxon>Nostocales</taxon>
        <taxon>Calotrichaceae</taxon>
        <taxon>Brunnivagina</taxon>
    </lineage>
</organism>
<dbReference type="OrthoDB" id="502939at2"/>
<evidence type="ECO:0000259" key="2">
    <source>
        <dbReference type="Pfam" id="PF01266"/>
    </source>
</evidence>
<dbReference type="GO" id="GO:0005737">
    <property type="term" value="C:cytoplasm"/>
    <property type="evidence" value="ECO:0007669"/>
    <property type="project" value="TreeGrafter"/>
</dbReference>
<gene>
    <name evidence="3" type="ORF">CK510_13005</name>
</gene>
<dbReference type="EMBL" id="NTFS01000125">
    <property type="protein sequence ID" value="PAX53978.1"/>
    <property type="molecule type" value="Genomic_DNA"/>
</dbReference>
<dbReference type="Gene3D" id="3.30.9.10">
    <property type="entry name" value="D-Amino Acid Oxidase, subunit A, domain 2"/>
    <property type="match status" value="1"/>
</dbReference>
<feature type="domain" description="FAD dependent oxidoreductase" evidence="2">
    <location>
        <begin position="6"/>
        <end position="368"/>
    </location>
</feature>
<keyword evidence="1" id="KW-0560">Oxidoreductase</keyword>
<dbReference type="GO" id="GO:0016491">
    <property type="term" value="F:oxidoreductase activity"/>
    <property type="evidence" value="ECO:0007669"/>
    <property type="project" value="UniProtKB-KW"/>
</dbReference>